<evidence type="ECO:0000313" key="3">
    <source>
        <dbReference type="EMBL" id="GAA4201850.1"/>
    </source>
</evidence>
<gene>
    <name evidence="3" type="ORF">GCM10022252_57100</name>
</gene>
<keyword evidence="4" id="KW-1185">Reference proteome</keyword>
<evidence type="ECO:0000256" key="2">
    <source>
        <dbReference type="SAM" id="Phobius"/>
    </source>
</evidence>
<feature type="region of interest" description="Disordered" evidence="1">
    <location>
        <begin position="1"/>
        <end position="28"/>
    </location>
</feature>
<keyword evidence="2" id="KW-0472">Membrane</keyword>
<protein>
    <recommendedName>
        <fullName evidence="5">Integral membrane protein</fullName>
    </recommendedName>
</protein>
<name>A0ABP8BA06_9ACTN</name>
<dbReference type="EMBL" id="BAABAQ010000012">
    <property type="protein sequence ID" value="GAA4201850.1"/>
    <property type="molecule type" value="Genomic_DNA"/>
</dbReference>
<sequence>MHTDPTSDGSSTAGGKAGTEPGGSGPRESRTRIVLGAVLALQVFVIVLQGLTAGQVLGGATDALSLHGMGALPVHVLGLVQLVTAVLLWRPGRGPAWPALASLVLLVGGFAQSMTGGEGITVVHVPLALGLIALTVGMLVWVITPRPESPREG</sequence>
<keyword evidence="2" id="KW-1133">Transmembrane helix</keyword>
<reference evidence="4" key="1">
    <citation type="journal article" date="2019" name="Int. J. Syst. Evol. Microbiol.">
        <title>The Global Catalogue of Microorganisms (GCM) 10K type strain sequencing project: providing services to taxonomists for standard genome sequencing and annotation.</title>
        <authorList>
            <consortium name="The Broad Institute Genomics Platform"/>
            <consortium name="The Broad Institute Genome Sequencing Center for Infectious Disease"/>
            <person name="Wu L."/>
            <person name="Ma J."/>
        </authorList>
    </citation>
    <scope>NUCLEOTIDE SEQUENCE [LARGE SCALE GENOMIC DNA]</scope>
    <source>
        <strain evidence="4">JCM 17388</strain>
    </source>
</reference>
<organism evidence="3 4">
    <name type="scientific">Streptosporangium oxazolinicum</name>
    <dbReference type="NCBI Taxonomy" id="909287"/>
    <lineage>
        <taxon>Bacteria</taxon>
        <taxon>Bacillati</taxon>
        <taxon>Actinomycetota</taxon>
        <taxon>Actinomycetes</taxon>
        <taxon>Streptosporangiales</taxon>
        <taxon>Streptosporangiaceae</taxon>
        <taxon>Streptosporangium</taxon>
    </lineage>
</organism>
<dbReference type="RefSeq" id="WP_344921187.1">
    <property type="nucleotide sequence ID" value="NZ_BAABAQ010000012.1"/>
</dbReference>
<accession>A0ABP8BA06</accession>
<feature type="transmembrane region" description="Helical" evidence="2">
    <location>
        <begin position="71"/>
        <end position="89"/>
    </location>
</feature>
<evidence type="ECO:0008006" key="5">
    <source>
        <dbReference type="Google" id="ProtNLM"/>
    </source>
</evidence>
<keyword evidence="2" id="KW-0812">Transmembrane</keyword>
<feature type="transmembrane region" description="Helical" evidence="2">
    <location>
        <begin position="120"/>
        <end position="143"/>
    </location>
</feature>
<evidence type="ECO:0000313" key="4">
    <source>
        <dbReference type="Proteomes" id="UP001501251"/>
    </source>
</evidence>
<feature type="compositionally biased region" description="Gly residues" evidence="1">
    <location>
        <begin position="15"/>
        <end position="25"/>
    </location>
</feature>
<feature type="transmembrane region" description="Helical" evidence="2">
    <location>
        <begin position="96"/>
        <end position="114"/>
    </location>
</feature>
<feature type="compositionally biased region" description="Polar residues" evidence="1">
    <location>
        <begin position="1"/>
        <end position="13"/>
    </location>
</feature>
<feature type="transmembrane region" description="Helical" evidence="2">
    <location>
        <begin position="33"/>
        <end position="51"/>
    </location>
</feature>
<proteinExistence type="predicted"/>
<dbReference type="Proteomes" id="UP001501251">
    <property type="component" value="Unassembled WGS sequence"/>
</dbReference>
<evidence type="ECO:0000256" key="1">
    <source>
        <dbReference type="SAM" id="MobiDB-lite"/>
    </source>
</evidence>
<comment type="caution">
    <text evidence="3">The sequence shown here is derived from an EMBL/GenBank/DDBJ whole genome shotgun (WGS) entry which is preliminary data.</text>
</comment>